<dbReference type="GO" id="GO:0016020">
    <property type="term" value="C:membrane"/>
    <property type="evidence" value="ECO:0007669"/>
    <property type="project" value="InterPro"/>
</dbReference>
<dbReference type="Gene3D" id="1.10.287.950">
    <property type="entry name" value="Methyl-accepting chemotaxis protein"/>
    <property type="match status" value="1"/>
</dbReference>
<comment type="similarity">
    <text evidence="2">Belongs to the methyl-accepting chemotaxis (MCP) protein family.</text>
</comment>
<evidence type="ECO:0000256" key="2">
    <source>
        <dbReference type="ARBA" id="ARBA00029447"/>
    </source>
</evidence>
<keyword evidence="4" id="KW-0472">Membrane</keyword>
<sequence length="524" mass="54747">MRKLSLAAEISLYGAKMTRNLAVAMVPVIAVTCQITGANAAVFIAIGVFMGAMAFIGVRIGGHMGATLASVALAGQAIVFTSCFAGNAFQVDSHMFFFAALAVVAMANSIPALLVTTVVIALHHLSFGLLMPALVFPSTDVMVNLIRVAFHAVIVLVEVGILILAIRARNQQEAAKQDAVLAAAQAREVAETNADQADRMREEAEQSKAQSAMIVARLAENLSAMASRDLSRRLEDAHGAHFQQIVTDYNRALDIVSDTLAEAIELVAEVDSEASVSAHKTGEIATQLEGQAIQVSTSADSIREITASLQQTVKNIDMARDMAETASQKAAEGGRIVRAAVEGMARIKASSGEISKIIAVIEDISFQTNLLALNAGVEAARAGAAGSGFAVVASEVRALANRTSEAATQVKGLISDSITQVADGATMVDRAGTALDEIEGSVAEASRNVNELSTRVTEQSGSVNDLAGTLSDIETVIQNIAVNTEELSATGSRIASGAVELNERLRQFTVKPNGSQRYDAIAAA</sequence>
<dbReference type="SUPFAM" id="SSF58104">
    <property type="entry name" value="Methyl-accepting chemotaxis protein (MCP) signaling domain"/>
    <property type="match status" value="1"/>
</dbReference>
<gene>
    <name evidence="6" type="ORF">KUL25_05615</name>
    <name evidence="7" type="ORF">KUL25_05620</name>
</gene>
<evidence type="ECO:0000256" key="1">
    <source>
        <dbReference type="ARBA" id="ARBA00022500"/>
    </source>
</evidence>
<dbReference type="EMBL" id="CP078073">
    <property type="protein sequence ID" value="QXL88992.1"/>
    <property type="molecule type" value="Genomic_DNA"/>
</dbReference>
<feature type="transmembrane region" description="Helical" evidence="4">
    <location>
        <begin position="145"/>
        <end position="166"/>
    </location>
</feature>
<evidence type="ECO:0000259" key="5">
    <source>
        <dbReference type="PROSITE" id="PS50111"/>
    </source>
</evidence>
<dbReference type="GO" id="GO:0006935">
    <property type="term" value="P:chemotaxis"/>
    <property type="evidence" value="ECO:0007669"/>
    <property type="project" value="UniProtKB-KW"/>
</dbReference>
<dbReference type="PANTHER" id="PTHR43531:SF11">
    <property type="entry name" value="METHYL-ACCEPTING CHEMOTAXIS PROTEIN 3"/>
    <property type="match status" value="1"/>
</dbReference>
<evidence type="ECO:0000256" key="4">
    <source>
        <dbReference type="SAM" id="Phobius"/>
    </source>
</evidence>
<dbReference type="RefSeq" id="WP_257892050.1">
    <property type="nucleotide sequence ID" value="NZ_JAIMBW010000001.1"/>
</dbReference>
<evidence type="ECO:0000313" key="7">
    <source>
        <dbReference type="EMBL" id="QXL88992.1"/>
    </source>
</evidence>
<keyword evidence="4" id="KW-0812">Transmembrane</keyword>
<name>A0A975TWQ9_9RHOB</name>
<evidence type="ECO:0000313" key="8">
    <source>
        <dbReference type="Proteomes" id="UP000693972"/>
    </source>
</evidence>
<feature type="domain" description="Methyl-accepting transducer" evidence="5">
    <location>
        <begin position="266"/>
        <end position="495"/>
    </location>
</feature>
<feature type="transmembrane region" description="Helical" evidence="4">
    <location>
        <begin position="66"/>
        <end position="89"/>
    </location>
</feature>
<keyword evidence="4" id="KW-1133">Transmembrane helix</keyword>
<organism evidence="7">
    <name type="scientific">Gymnodinialimonas phycosphaerae</name>
    <dbReference type="NCBI Taxonomy" id="2841589"/>
    <lineage>
        <taxon>Bacteria</taxon>
        <taxon>Pseudomonadati</taxon>
        <taxon>Pseudomonadota</taxon>
        <taxon>Alphaproteobacteria</taxon>
        <taxon>Rhodobacterales</taxon>
        <taxon>Paracoccaceae</taxon>
        <taxon>Gymnodinialimonas</taxon>
    </lineage>
</organism>
<dbReference type="InterPro" id="IPR051310">
    <property type="entry name" value="MCP_chemotaxis"/>
</dbReference>
<feature type="transmembrane region" description="Helical" evidence="4">
    <location>
        <begin position="96"/>
        <end position="125"/>
    </location>
</feature>
<protein>
    <recommendedName>
        <fullName evidence="5">Methyl-accepting transducer domain-containing protein</fullName>
    </recommendedName>
</protein>
<evidence type="ECO:0000256" key="3">
    <source>
        <dbReference type="PROSITE-ProRule" id="PRU00284"/>
    </source>
</evidence>
<dbReference type="InterPro" id="IPR004089">
    <property type="entry name" value="MCPsignal_dom"/>
</dbReference>
<reference evidence="7 8" key="1">
    <citation type="submission" date="2021-07" db="EMBL/GenBank/DDBJ databases">
        <title>Karlodiniumbacter phycospheric gen. nov., sp. nov., a phycosphere bacterium isolated from karlodinium veneficum.</title>
        <authorList>
            <person name="Peng Y."/>
            <person name="Jiang L."/>
            <person name="Lee J."/>
        </authorList>
    </citation>
    <scope>NUCLEOTIDE SEQUENCE</scope>
    <source>
        <strain evidence="7 8">N5</strain>
    </source>
</reference>
<accession>A0A975TWQ9</accession>
<dbReference type="PANTHER" id="PTHR43531">
    <property type="entry name" value="PROTEIN ICFG"/>
    <property type="match status" value="1"/>
</dbReference>
<keyword evidence="8" id="KW-1185">Reference proteome</keyword>
<dbReference type="Proteomes" id="UP000693972">
    <property type="component" value="Unassembled WGS sequence"/>
</dbReference>
<keyword evidence="3" id="KW-0807">Transducer</keyword>
<keyword evidence="1" id="KW-0145">Chemotaxis</keyword>
<dbReference type="Pfam" id="PF00015">
    <property type="entry name" value="MCPsignal"/>
    <property type="match status" value="1"/>
</dbReference>
<dbReference type="AlphaFoldDB" id="A0A975TWQ9"/>
<evidence type="ECO:0000313" key="6">
    <source>
        <dbReference type="EMBL" id="MBY4892239.1"/>
    </source>
</evidence>
<proteinExistence type="inferred from homology"/>
<feature type="transmembrane region" description="Helical" evidence="4">
    <location>
        <begin position="21"/>
        <end position="54"/>
    </location>
</feature>
<dbReference type="PROSITE" id="PS50111">
    <property type="entry name" value="CHEMOTAXIS_TRANSDUC_2"/>
    <property type="match status" value="1"/>
</dbReference>
<dbReference type="EMBL" id="JAIMBW010000001">
    <property type="protein sequence ID" value="MBY4892239.1"/>
    <property type="molecule type" value="Genomic_DNA"/>
</dbReference>
<dbReference type="GO" id="GO:0007165">
    <property type="term" value="P:signal transduction"/>
    <property type="evidence" value="ECO:0007669"/>
    <property type="project" value="UniProtKB-KW"/>
</dbReference>
<dbReference type="SMART" id="SM00283">
    <property type="entry name" value="MA"/>
    <property type="match status" value="1"/>
</dbReference>